<feature type="non-terminal residue" evidence="2">
    <location>
        <position position="1"/>
    </location>
</feature>
<evidence type="ECO:0000313" key="2">
    <source>
        <dbReference type="EMBL" id="KAF2031021.1"/>
    </source>
</evidence>
<feature type="non-terminal residue" evidence="2">
    <location>
        <position position="170"/>
    </location>
</feature>
<evidence type="ECO:0000259" key="1">
    <source>
        <dbReference type="Pfam" id="PF06985"/>
    </source>
</evidence>
<proteinExistence type="predicted"/>
<accession>A0A9P4LL24</accession>
<dbReference type="InterPro" id="IPR010730">
    <property type="entry name" value="HET"/>
</dbReference>
<dbReference type="OrthoDB" id="194358at2759"/>
<dbReference type="InterPro" id="IPR052895">
    <property type="entry name" value="HetReg/Transcr_Mod"/>
</dbReference>
<dbReference type="EMBL" id="ML978184">
    <property type="protein sequence ID" value="KAF2031021.1"/>
    <property type="molecule type" value="Genomic_DNA"/>
</dbReference>
<dbReference type="PANTHER" id="PTHR24148">
    <property type="entry name" value="ANKYRIN REPEAT DOMAIN-CONTAINING PROTEIN 39 HOMOLOG-RELATED"/>
    <property type="match status" value="1"/>
</dbReference>
<comment type="caution">
    <text evidence="2">The sequence shown here is derived from an EMBL/GenBank/DDBJ whole genome shotgun (WGS) entry which is preliminary data.</text>
</comment>
<dbReference type="Proteomes" id="UP000799777">
    <property type="component" value="Unassembled WGS sequence"/>
</dbReference>
<evidence type="ECO:0000313" key="3">
    <source>
        <dbReference type="Proteomes" id="UP000799777"/>
    </source>
</evidence>
<dbReference type="PANTHER" id="PTHR24148:SF73">
    <property type="entry name" value="HET DOMAIN PROTEIN (AFU_ORTHOLOGUE AFUA_8G01020)"/>
    <property type="match status" value="1"/>
</dbReference>
<name>A0A9P4LL24_9PLEO</name>
<gene>
    <name evidence="2" type="ORF">EK21DRAFT_50391</name>
</gene>
<organism evidence="2 3">
    <name type="scientific">Setomelanomma holmii</name>
    <dbReference type="NCBI Taxonomy" id="210430"/>
    <lineage>
        <taxon>Eukaryota</taxon>
        <taxon>Fungi</taxon>
        <taxon>Dikarya</taxon>
        <taxon>Ascomycota</taxon>
        <taxon>Pezizomycotina</taxon>
        <taxon>Dothideomycetes</taxon>
        <taxon>Pleosporomycetidae</taxon>
        <taxon>Pleosporales</taxon>
        <taxon>Pleosporineae</taxon>
        <taxon>Phaeosphaeriaceae</taxon>
        <taxon>Setomelanomma</taxon>
    </lineage>
</organism>
<feature type="domain" description="Heterokaryon incompatibility" evidence="1">
    <location>
        <begin position="41"/>
        <end position="168"/>
    </location>
</feature>
<protein>
    <recommendedName>
        <fullName evidence="1">Heterokaryon incompatibility domain-containing protein</fullName>
    </recommendedName>
</protein>
<sequence>YSPLDRLRDQIRLLKLFPKEGPMSPYHCDLEIFDLKAALPYTALSYAWGGTVQPIPLYTSDGCHNMIGQNLHDFLRHIAVDSFNIAGPWFWIDQVCIDQSNSHEKADQVSLMATIYQRCVSVITWLGCDLETTQAAREFPESRGPAKFKNLFTLLSNTYFSRLWIVQEML</sequence>
<dbReference type="AlphaFoldDB" id="A0A9P4LL24"/>
<dbReference type="Pfam" id="PF06985">
    <property type="entry name" value="HET"/>
    <property type="match status" value="1"/>
</dbReference>
<keyword evidence="3" id="KW-1185">Reference proteome</keyword>
<reference evidence="2" key="1">
    <citation type="journal article" date="2020" name="Stud. Mycol.">
        <title>101 Dothideomycetes genomes: a test case for predicting lifestyles and emergence of pathogens.</title>
        <authorList>
            <person name="Haridas S."/>
            <person name="Albert R."/>
            <person name="Binder M."/>
            <person name="Bloem J."/>
            <person name="Labutti K."/>
            <person name="Salamov A."/>
            <person name="Andreopoulos B."/>
            <person name="Baker S."/>
            <person name="Barry K."/>
            <person name="Bills G."/>
            <person name="Bluhm B."/>
            <person name="Cannon C."/>
            <person name="Castanera R."/>
            <person name="Culley D."/>
            <person name="Daum C."/>
            <person name="Ezra D."/>
            <person name="Gonzalez J."/>
            <person name="Henrissat B."/>
            <person name="Kuo A."/>
            <person name="Liang C."/>
            <person name="Lipzen A."/>
            <person name="Lutzoni F."/>
            <person name="Magnuson J."/>
            <person name="Mondo S."/>
            <person name="Nolan M."/>
            <person name="Ohm R."/>
            <person name="Pangilinan J."/>
            <person name="Park H.-J."/>
            <person name="Ramirez L."/>
            <person name="Alfaro M."/>
            <person name="Sun H."/>
            <person name="Tritt A."/>
            <person name="Yoshinaga Y."/>
            <person name="Zwiers L.-H."/>
            <person name="Turgeon B."/>
            <person name="Goodwin S."/>
            <person name="Spatafora J."/>
            <person name="Crous P."/>
            <person name="Grigoriev I."/>
        </authorList>
    </citation>
    <scope>NUCLEOTIDE SEQUENCE</scope>
    <source>
        <strain evidence="2">CBS 110217</strain>
    </source>
</reference>